<comment type="pathway">
    <text evidence="1">Phospholipid metabolism; phosphatidylglycerol biosynthesis; phosphatidylglycerol from CDP-diacylglycerol: step 2/2.</text>
</comment>
<keyword evidence="1" id="KW-0595">Phospholipid degradation</keyword>
<dbReference type="CDD" id="cd06971">
    <property type="entry name" value="PgpA"/>
    <property type="match status" value="1"/>
</dbReference>
<feature type="transmembrane region" description="Helical" evidence="2">
    <location>
        <begin position="92"/>
        <end position="111"/>
    </location>
</feature>
<comment type="catalytic activity">
    <reaction evidence="1">
        <text>a 1,2-diacyl-sn-glycero-3-phospho-(1'-sn-glycero-3'-phosphate) + H2O = a 1,2-diacyl-sn-glycero-3-phospho-(1'-sn-glycerol) + phosphate</text>
        <dbReference type="Rhea" id="RHEA:33751"/>
        <dbReference type="ChEBI" id="CHEBI:15377"/>
        <dbReference type="ChEBI" id="CHEBI:43474"/>
        <dbReference type="ChEBI" id="CHEBI:60110"/>
        <dbReference type="ChEBI" id="CHEBI:64716"/>
        <dbReference type="EC" id="3.1.3.27"/>
    </reaction>
</comment>
<keyword evidence="1" id="KW-0479">Metal-binding</keyword>
<dbReference type="Proteomes" id="UP001204142">
    <property type="component" value="Unassembled WGS sequence"/>
</dbReference>
<evidence type="ECO:0000256" key="2">
    <source>
        <dbReference type="SAM" id="Phobius"/>
    </source>
</evidence>
<comment type="cofactor">
    <cofactor evidence="1">
        <name>Mg(2+)</name>
        <dbReference type="ChEBI" id="CHEBI:18420"/>
    </cofactor>
</comment>
<gene>
    <name evidence="4" type="ORF">NQT62_00175</name>
</gene>
<keyword evidence="1" id="KW-0997">Cell inner membrane</keyword>
<keyword evidence="5" id="KW-1185">Reference proteome</keyword>
<dbReference type="PANTHER" id="PTHR36305:SF1">
    <property type="entry name" value="PHOSPHATIDYLGLYCEROPHOSPHATASE A"/>
    <property type="match status" value="1"/>
</dbReference>
<dbReference type="InterPro" id="IPR026037">
    <property type="entry name" value="PgpA"/>
</dbReference>
<evidence type="ECO:0000313" key="5">
    <source>
        <dbReference type="Proteomes" id="UP001204142"/>
    </source>
</evidence>
<keyword evidence="1 2" id="KW-0812">Transmembrane</keyword>
<keyword evidence="1" id="KW-0378">Hydrolase</keyword>
<comment type="caution">
    <text evidence="4">The sequence shown here is derived from an EMBL/GenBank/DDBJ whole genome shotgun (WGS) entry which is preliminary data.</text>
</comment>
<dbReference type="SUPFAM" id="SSF101307">
    <property type="entry name" value="YutG-like"/>
    <property type="match status" value="1"/>
</dbReference>
<keyword evidence="1" id="KW-0442">Lipid degradation</keyword>
<evidence type="ECO:0000259" key="3">
    <source>
        <dbReference type="Pfam" id="PF04608"/>
    </source>
</evidence>
<keyword evidence="1" id="KW-0460">Magnesium</keyword>
<comment type="function">
    <text evidence="1">Lipid phosphatase which dephosphorylates phosphatidylglycerophosphate (PGP) to phosphatidylglycerol (PG).</text>
</comment>
<dbReference type="InterPro" id="IPR007686">
    <property type="entry name" value="YutG/PgpA"/>
</dbReference>
<keyword evidence="1" id="KW-1208">Phospholipid metabolism</keyword>
<accession>A0ABT1WBG1</accession>
<keyword evidence="1" id="KW-0443">Lipid metabolism</keyword>
<proteinExistence type="predicted"/>
<dbReference type="EMBL" id="JANIGO010000001">
    <property type="protein sequence ID" value="MCQ8894853.1"/>
    <property type="molecule type" value="Genomic_DNA"/>
</dbReference>
<reference evidence="4 5" key="1">
    <citation type="submission" date="2022-07" db="EMBL/GenBank/DDBJ databases">
        <authorList>
            <person name="Xamxidin M."/>
            <person name="Wu M."/>
        </authorList>
    </citation>
    <scope>NUCLEOTIDE SEQUENCE [LARGE SCALE GENOMIC DNA]</scope>
    <source>
        <strain evidence="4 5">NBRC 111650</strain>
    </source>
</reference>
<evidence type="ECO:0000313" key="4">
    <source>
        <dbReference type="EMBL" id="MCQ8894853.1"/>
    </source>
</evidence>
<sequence>MSAKPRGIVRPDWKFALSNPAHLLALGFGSGLAWVVPGTFGTLFGWLTYVWMAPHLPSASHWLVVLALAFAVGCVCCHLTGRALGVADHGSIVWDEVVAIWLVLWVAAPVYSTPLQQLGCVVVFRFFDMVKPQPIRWFDQRWKNGFGVMWDDIVAALISLFFLSLVARWMFR</sequence>
<name>A0ABT1WBG1_9BURK</name>
<dbReference type="PIRSF" id="PIRSF006162">
    <property type="entry name" value="PgpA"/>
    <property type="match status" value="1"/>
</dbReference>
<evidence type="ECO:0000256" key="1">
    <source>
        <dbReference type="PIRNR" id="PIRNR006162"/>
    </source>
</evidence>
<feature type="transmembrane region" description="Helical" evidence="2">
    <location>
        <begin position="59"/>
        <end position="80"/>
    </location>
</feature>
<feature type="transmembrane region" description="Helical" evidence="2">
    <location>
        <begin position="153"/>
        <end position="171"/>
    </location>
</feature>
<keyword evidence="1" id="KW-1003">Cell membrane</keyword>
<dbReference type="RefSeq" id="WP_256762488.1">
    <property type="nucleotide sequence ID" value="NZ_JANIGO010000001.1"/>
</dbReference>
<feature type="domain" description="YutG/PgpA" evidence="3">
    <location>
        <begin position="24"/>
        <end position="166"/>
    </location>
</feature>
<dbReference type="Pfam" id="PF04608">
    <property type="entry name" value="PgpA"/>
    <property type="match status" value="1"/>
</dbReference>
<protein>
    <recommendedName>
        <fullName evidence="1">Phosphatidylglycerophosphatase A</fullName>
        <ecNumber evidence="1">3.1.3.27</ecNumber>
    </recommendedName>
    <alternativeName>
        <fullName evidence="1">Phosphatidylglycerolphosphate phosphatase A</fullName>
    </alternativeName>
</protein>
<comment type="subcellular location">
    <subcellularLocation>
        <location evidence="1">Cell inner membrane</location>
        <topology evidence="1">Multi-pass membrane protein</topology>
    </subcellularLocation>
</comment>
<dbReference type="InterPro" id="IPR036681">
    <property type="entry name" value="PgpA-like_sf"/>
</dbReference>
<feature type="transmembrane region" description="Helical" evidence="2">
    <location>
        <begin position="21"/>
        <end position="47"/>
    </location>
</feature>
<keyword evidence="2" id="KW-1133">Transmembrane helix</keyword>
<organism evidence="4 5">
    <name type="scientific">Limnobacter humi</name>
    <dbReference type="NCBI Taxonomy" id="1778671"/>
    <lineage>
        <taxon>Bacteria</taxon>
        <taxon>Pseudomonadati</taxon>
        <taxon>Pseudomonadota</taxon>
        <taxon>Betaproteobacteria</taxon>
        <taxon>Burkholderiales</taxon>
        <taxon>Burkholderiaceae</taxon>
        <taxon>Limnobacter</taxon>
    </lineage>
</organism>
<dbReference type="EC" id="3.1.3.27" evidence="1"/>
<keyword evidence="1 2" id="KW-0472">Membrane</keyword>
<dbReference type="PANTHER" id="PTHR36305">
    <property type="entry name" value="PHOSPHATIDYLGLYCEROPHOSPHATASE A"/>
    <property type="match status" value="1"/>
</dbReference>